<dbReference type="Gene3D" id="1.10.3720.10">
    <property type="entry name" value="MetI-like"/>
    <property type="match status" value="1"/>
</dbReference>
<evidence type="ECO:0000256" key="2">
    <source>
        <dbReference type="ARBA" id="ARBA00022448"/>
    </source>
</evidence>
<evidence type="ECO:0000256" key="7">
    <source>
        <dbReference type="RuleBase" id="RU363032"/>
    </source>
</evidence>
<keyword evidence="4 7" id="KW-0812">Transmembrane</keyword>
<evidence type="ECO:0000313" key="10">
    <source>
        <dbReference type="Proteomes" id="UP000076490"/>
    </source>
</evidence>
<protein>
    <recommendedName>
        <fullName evidence="8">ABC transmembrane type-1 domain-containing protein</fullName>
    </recommendedName>
</protein>
<proteinExistence type="inferred from homology"/>
<dbReference type="Proteomes" id="UP000076490">
    <property type="component" value="Unassembled WGS sequence"/>
</dbReference>
<feature type="transmembrane region" description="Helical" evidence="7">
    <location>
        <begin position="126"/>
        <end position="147"/>
    </location>
</feature>
<comment type="subcellular location">
    <subcellularLocation>
        <location evidence="1 7">Cell membrane</location>
        <topology evidence="1 7">Multi-pass membrane protein</topology>
    </subcellularLocation>
</comment>
<evidence type="ECO:0000256" key="5">
    <source>
        <dbReference type="ARBA" id="ARBA00022989"/>
    </source>
</evidence>
<dbReference type="Pfam" id="PF00528">
    <property type="entry name" value="BPD_transp_1"/>
    <property type="match status" value="1"/>
</dbReference>
<keyword evidence="3" id="KW-1003">Cell membrane</keyword>
<keyword evidence="2 7" id="KW-0813">Transport</keyword>
<feature type="transmembrane region" description="Helical" evidence="7">
    <location>
        <begin position="84"/>
        <end position="105"/>
    </location>
</feature>
<evidence type="ECO:0000256" key="6">
    <source>
        <dbReference type="ARBA" id="ARBA00023136"/>
    </source>
</evidence>
<dbReference type="RefSeq" id="WP_063182010.1">
    <property type="nucleotide sequence ID" value="NZ_LQNT01000011.1"/>
</dbReference>
<keyword evidence="6 7" id="KW-0472">Membrane</keyword>
<dbReference type="SUPFAM" id="SSF161098">
    <property type="entry name" value="MetI-like"/>
    <property type="match status" value="1"/>
</dbReference>
<feature type="transmembrane region" description="Helical" evidence="7">
    <location>
        <begin position="280"/>
        <end position="304"/>
    </location>
</feature>
<dbReference type="GO" id="GO:0005886">
    <property type="term" value="C:plasma membrane"/>
    <property type="evidence" value="ECO:0007669"/>
    <property type="project" value="UniProtKB-SubCell"/>
</dbReference>
<dbReference type="PROSITE" id="PS50928">
    <property type="entry name" value="ABC_TM1"/>
    <property type="match status" value="1"/>
</dbReference>
<dbReference type="InterPro" id="IPR000515">
    <property type="entry name" value="MetI-like"/>
</dbReference>
<dbReference type="EMBL" id="LQNT01000011">
    <property type="protein sequence ID" value="KZE37090.1"/>
    <property type="molecule type" value="Genomic_DNA"/>
</dbReference>
<gene>
    <name evidence="9" type="ORF">AV656_10925</name>
</gene>
<feature type="transmembrane region" description="Helical" evidence="7">
    <location>
        <begin position="225"/>
        <end position="246"/>
    </location>
</feature>
<dbReference type="AlphaFoldDB" id="A0A161SPN0"/>
<name>A0A161SPN0_9BACL</name>
<feature type="transmembrane region" description="Helical" evidence="7">
    <location>
        <begin position="252"/>
        <end position="273"/>
    </location>
</feature>
<reference evidence="9 10" key="1">
    <citation type="submission" date="2016-01" db="EMBL/GenBank/DDBJ databases">
        <title>Whole genome sequencing of Bhargavaea cecembensis T14.</title>
        <authorList>
            <person name="Hong K.W."/>
        </authorList>
    </citation>
    <scope>NUCLEOTIDE SEQUENCE [LARGE SCALE GENOMIC DNA]</scope>
    <source>
        <strain evidence="9 10">T14</strain>
    </source>
</reference>
<comment type="caution">
    <text evidence="9">The sequence shown here is derived from an EMBL/GenBank/DDBJ whole genome shotgun (WGS) entry which is preliminary data.</text>
</comment>
<dbReference type="CDD" id="cd06261">
    <property type="entry name" value="TM_PBP2"/>
    <property type="match status" value="1"/>
</dbReference>
<dbReference type="InterPro" id="IPR035906">
    <property type="entry name" value="MetI-like_sf"/>
</dbReference>
<dbReference type="OrthoDB" id="2551456at2"/>
<evidence type="ECO:0000313" key="9">
    <source>
        <dbReference type="EMBL" id="KZE37090.1"/>
    </source>
</evidence>
<feature type="domain" description="ABC transmembrane type-1" evidence="8">
    <location>
        <begin position="85"/>
        <end position="297"/>
    </location>
</feature>
<accession>A0A161SPN0</accession>
<feature type="transmembrane region" description="Helical" evidence="7">
    <location>
        <begin position="167"/>
        <end position="187"/>
    </location>
</feature>
<dbReference type="PANTHER" id="PTHR30465:SF44">
    <property type="entry name" value="ABC-TYPE DIPEPTIDE_OLIGOPEPTIDE TRANSPORT SYSTEM, PERMEASE COMPONENT"/>
    <property type="match status" value="1"/>
</dbReference>
<dbReference type="GO" id="GO:0055085">
    <property type="term" value="P:transmembrane transport"/>
    <property type="evidence" value="ECO:0007669"/>
    <property type="project" value="InterPro"/>
</dbReference>
<organism evidence="9 10">
    <name type="scientific">Bhargavaea cecembensis</name>
    <dbReference type="NCBI Taxonomy" id="394098"/>
    <lineage>
        <taxon>Bacteria</taxon>
        <taxon>Bacillati</taxon>
        <taxon>Bacillota</taxon>
        <taxon>Bacilli</taxon>
        <taxon>Bacillales</taxon>
        <taxon>Caryophanaceae</taxon>
        <taxon>Bhargavaea</taxon>
    </lineage>
</organism>
<evidence type="ECO:0000259" key="8">
    <source>
        <dbReference type="PROSITE" id="PS50928"/>
    </source>
</evidence>
<evidence type="ECO:0000256" key="3">
    <source>
        <dbReference type="ARBA" id="ARBA00022475"/>
    </source>
</evidence>
<keyword evidence="5 7" id="KW-1133">Transmembrane helix</keyword>
<feature type="transmembrane region" description="Helical" evidence="7">
    <location>
        <begin position="5"/>
        <end position="25"/>
    </location>
</feature>
<evidence type="ECO:0000256" key="4">
    <source>
        <dbReference type="ARBA" id="ARBA00022692"/>
    </source>
</evidence>
<evidence type="ECO:0000256" key="1">
    <source>
        <dbReference type="ARBA" id="ARBA00004651"/>
    </source>
</evidence>
<dbReference type="PANTHER" id="PTHR30465">
    <property type="entry name" value="INNER MEMBRANE ABC TRANSPORTER"/>
    <property type="match status" value="1"/>
</dbReference>
<sequence>MFKTIALRTAVWLFSIGILVLLLLIPMDTEFEEGRGGSFMGATYDYQVQHHVANIQSFFPYIYETRGLGTDEAGHPIMDQVTSVFVRSMLIFMPAILIGFFVGIAKGIFDFRARKTKARLIGQPATISFLSVPDIAIIVFIQLSVLLLQSYGLVDIDLFGHDQIDNVLMNILYLSIYPVMFIANITFKTLEAEQGLDYIRTARSKGTGELKILYRHMLKNGLPKILAYSNTMVLYTLSNLFIVEVFTDYKGAAYYMYTTLGSPTTFYVGALVSPNIISQIGYIFMFTIVILAFNIISGVARSAISPLGDGR</sequence>
<comment type="similarity">
    <text evidence="7">Belongs to the binding-protein-dependent transport system permease family.</text>
</comment>